<dbReference type="InterPro" id="IPR003594">
    <property type="entry name" value="HATPase_dom"/>
</dbReference>
<gene>
    <name evidence="18" type="ORF">LSG31_03125</name>
</gene>
<evidence type="ECO:0000259" key="17">
    <source>
        <dbReference type="PROSITE" id="PS50885"/>
    </source>
</evidence>
<dbReference type="EC" id="2.7.13.3" evidence="3"/>
<dbReference type="CDD" id="cd00082">
    <property type="entry name" value="HisKA"/>
    <property type="match status" value="1"/>
</dbReference>
<keyword evidence="12 15" id="KW-1133">Transmembrane helix</keyword>
<evidence type="ECO:0000256" key="13">
    <source>
        <dbReference type="ARBA" id="ARBA00023012"/>
    </source>
</evidence>
<keyword evidence="5" id="KW-1003">Cell membrane</keyword>
<dbReference type="SUPFAM" id="SSF47384">
    <property type="entry name" value="Homodimeric domain of signal transducing histidine kinase"/>
    <property type="match status" value="1"/>
</dbReference>
<dbReference type="CDD" id="cd00075">
    <property type="entry name" value="HATPase"/>
    <property type="match status" value="1"/>
</dbReference>
<dbReference type="RefSeq" id="WP_347437953.1">
    <property type="nucleotide sequence ID" value="NZ_CP089291.1"/>
</dbReference>
<feature type="domain" description="HAMP" evidence="17">
    <location>
        <begin position="177"/>
        <end position="231"/>
    </location>
</feature>
<dbReference type="InterPro" id="IPR036097">
    <property type="entry name" value="HisK_dim/P_sf"/>
</dbReference>
<dbReference type="Pfam" id="PF00512">
    <property type="entry name" value="HisKA"/>
    <property type="match status" value="1"/>
</dbReference>
<evidence type="ECO:0000256" key="5">
    <source>
        <dbReference type="ARBA" id="ARBA00022475"/>
    </source>
</evidence>
<keyword evidence="7" id="KW-0808">Transferase</keyword>
<keyword evidence="10 18" id="KW-0418">Kinase</keyword>
<dbReference type="CDD" id="cd06225">
    <property type="entry name" value="HAMP"/>
    <property type="match status" value="1"/>
</dbReference>
<dbReference type="Proteomes" id="UP000830167">
    <property type="component" value="Chromosome"/>
</dbReference>
<comment type="subcellular location">
    <subcellularLocation>
        <location evidence="2">Cell membrane</location>
        <topology evidence="2">Multi-pass membrane protein</topology>
    </subcellularLocation>
</comment>
<evidence type="ECO:0000256" key="2">
    <source>
        <dbReference type="ARBA" id="ARBA00004651"/>
    </source>
</evidence>
<dbReference type="SUPFAM" id="SSF158472">
    <property type="entry name" value="HAMP domain-like"/>
    <property type="match status" value="1"/>
</dbReference>
<dbReference type="PRINTS" id="PR00344">
    <property type="entry name" value="BCTRLSENSOR"/>
</dbReference>
<accession>A0ABY4CMN3</accession>
<keyword evidence="11" id="KW-0067">ATP-binding</keyword>
<dbReference type="InterPro" id="IPR003661">
    <property type="entry name" value="HisK_dim/P_dom"/>
</dbReference>
<name>A0ABY4CMN3_9BACL</name>
<evidence type="ECO:0000256" key="14">
    <source>
        <dbReference type="ARBA" id="ARBA00023136"/>
    </source>
</evidence>
<evidence type="ECO:0000256" key="4">
    <source>
        <dbReference type="ARBA" id="ARBA00015735"/>
    </source>
</evidence>
<evidence type="ECO:0000256" key="10">
    <source>
        <dbReference type="ARBA" id="ARBA00022777"/>
    </source>
</evidence>
<keyword evidence="13" id="KW-0902">Two-component regulatory system</keyword>
<protein>
    <recommendedName>
        <fullName evidence="4">Signal transduction histidine-protein kinase ArlS</fullName>
        <ecNumber evidence="3">2.7.13.3</ecNumber>
    </recommendedName>
</protein>
<dbReference type="PROSITE" id="PS50885">
    <property type="entry name" value="HAMP"/>
    <property type="match status" value="1"/>
</dbReference>
<dbReference type="InterPro" id="IPR036890">
    <property type="entry name" value="HATPase_C_sf"/>
</dbReference>
<dbReference type="PROSITE" id="PS50109">
    <property type="entry name" value="HIS_KIN"/>
    <property type="match status" value="1"/>
</dbReference>
<dbReference type="InterPro" id="IPR003660">
    <property type="entry name" value="HAMP_dom"/>
</dbReference>
<organism evidence="18 19">
    <name type="scientific">Fodinisporobacter ferrooxydans</name>
    <dbReference type="NCBI Taxonomy" id="2901836"/>
    <lineage>
        <taxon>Bacteria</taxon>
        <taxon>Bacillati</taxon>
        <taxon>Bacillota</taxon>
        <taxon>Bacilli</taxon>
        <taxon>Bacillales</taxon>
        <taxon>Alicyclobacillaceae</taxon>
        <taxon>Fodinisporobacter</taxon>
    </lineage>
</organism>
<dbReference type="SUPFAM" id="SSF55874">
    <property type="entry name" value="ATPase domain of HSP90 chaperone/DNA topoisomerase II/histidine kinase"/>
    <property type="match status" value="1"/>
</dbReference>
<comment type="catalytic activity">
    <reaction evidence="1">
        <text>ATP + protein L-histidine = ADP + protein N-phospho-L-histidine.</text>
        <dbReference type="EC" id="2.7.13.3"/>
    </reaction>
</comment>
<feature type="transmembrane region" description="Helical" evidence="15">
    <location>
        <begin position="152"/>
        <end position="175"/>
    </location>
</feature>
<dbReference type="InterPro" id="IPR041610">
    <property type="entry name" value="ArlS_N"/>
</dbReference>
<dbReference type="EMBL" id="CP089291">
    <property type="protein sequence ID" value="UOF91264.1"/>
    <property type="molecule type" value="Genomic_DNA"/>
</dbReference>
<keyword evidence="8 15" id="KW-0812">Transmembrane</keyword>
<evidence type="ECO:0000256" key="8">
    <source>
        <dbReference type="ARBA" id="ARBA00022692"/>
    </source>
</evidence>
<evidence type="ECO:0000256" key="1">
    <source>
        <dbReference type="ARBA" id="ARBA00000085"/>
    </source>
</evidence>
<keyword evidence="19" id="KW-1185">Reference proteome</keyword>
<dbReference type="Gene3D" id="6.10.340.10">
    <property type="match status" value="1"/>
</dbReference>
<feature type="transmembrane region" description="Helical" evidence="15">
    <location>
        <begin position="7"/>
        <end position="31"/>
    </location>
</feature>
<dbReference type="InterPro" id="IPR004358">
    <property type="entry name" value="Sig_transdc_His_kin-like_C"/>
</dbReference>
<evidence type="ECO:0000259" key="16">
    <source>
        <dbReference type="PROSITE" id="PS50109"/>
    </source>
</evidence>
<dbReference type="InterPro" id="IPR005467">
    <property type="entry name" value="His_kinase_dom"/>
</dbReference>
<feature type="domain" description="Histidine kinase" evidence="16">
    <location>
        <begin position="239"/>
        <end position="451"/>
    </location>
</feature>
<dbReference type="Pfam" id="PF00672">
    <property type="entry name" value="HAMP"/>
    <property type="match status" value="1"/>
</dbReference>
<evidence type="ECO:0000256" key="6">
    <source>
        <dbReference type="ARBA" id="ARBA00022553"/>
    </source>
</evidence>
<dbReference type="PANTHER" id="PTHR45528">
    <property type="entry name" value="SENSOR HISTIDINE KINASE CPXA"/>
    <property type="match status" value="1"/>
</dbReference>
<keyword evidence="9" id="KW-0547">Nucleotide-binding</keyword>
<dbReference type="Gene3D" id="1.10.287.130">
    <property type="match status" value="1"/>
</dbReference>
<evidence type="ECO:0000256" key="12">
    <source>
        <dbReference type="ARBA" id="ARBA00022989"/>
    </source>
</evidence>
<evidence type="ECO:0000256" key="15">
    <source>
        <dbReference type="SAM" id="Phobius"/>
    </source>
</evidence>
<dbReference type="SMART" id="SM00387">
    <property type="entry name" value="HATPase_c"/>
    <property type="match status" value="1"/>
</dbReference>
<dbReference type="PANTHER" id="PTHR45528:SF12">
    <property type="entry name" value="SENSOR HISTIDINE KINASE ARSS"/>
    <property type="match status" value="1"/>
</dbReference>
<keyword evidence="14 15" id="KW-0472">Membrane</keyword>
<dbReference type="Gene3D" id="3.30.565.10">
    <property type="entry name" value="Histidine kinase-like ATPase, C-terminal domain"/>
    <property type="match status" value="1"/>
</dbReference>
<evidence type="ECO:0000313" key="18">
    <source>
        <dbReference type="EMBL" id="UOF91264.1"/>
    </source>
</evidence>
<dbReference type="InterPro" id="IPR050398">
    <property type="entry name" value="HssS/ArlS-like"/>
</dbReference>
<sequence>MTIRKKIIWITTVWLISILICINFIIYYLFIHIATDNEREMIKSRVDNIIESVSASVLMNKNQVHVLSGFLPDNSMLQVINRQSQVVDQISNDADAVLIRNTFSTQAITTVTTVNNHKILVMKKPIAFPDGTIVGTLVMAEKLVSLQGNIQLLIELLVFSSIGAVLLCIMGGIFLSKAILRPITGLIHTMEEVERSMAFRKIPISSGHKDELAQLGATFNRMMERIKQSFARQQQFVSDASHELKTPLTIIESYTNLLKRWGRQDQNVQEEAIQTIHEESVRMKQMIHQMLTLAASETTCTFTYQSFDLVELARDSAQLFETMNSRTIQVKSPAKSIKIWADREKIKQLLLILIDNAVKYSEKIVEIYMDQQPAYTTLSVTDYGIGIPEKEIPFIFERFYRVDKARHRKTGGTGLGLSIAKAIVMQHQGTIAIKSIEGKGSKIMVKIPNKT</sequence>
<dbReference type="GO" id="GO:0016301">
    <property type="term" value="F:kinase activity"/>
    <property type="evidence" value="ECO:0007669"/>
    <property type="project" value="UniProtKB-KW"/>
</dbReference>
<reference evidence="18" key="1">
    <citation type="submission" date="2021-12" db="EMBL/GenBank/DDBJ databases">
        <title>Alicyclobacillaceae gen. nov., sp. nov., isolated from chalcocite enrichment system.</title>
        <authorList>
            <person name="Jiang Z."/>
        </authorList>
    </citation>
    <scope>NUCLEOTIDE SEQUENCE</scope>
    <source>
        <strain evidence="18">MYW30-H2</strain>
    </source>
</reference>
<proteinExistence type="predicted"/>
<evidence type="ECO:0000256" key="3">
    <source>
        <dbReference type="ARBA" id="ARBA00012438"/>
    </source>
</evidence>
<dbReference type="Pfam" id="PF02518">
    <property type="entry name" value="HATPase_c"/>
    <property type="match status" value="1"/>
</dbReference>
<keyword evidence="6" id="KW-0597">Phosphoprotein</keyword>
<dbReference type="Pfam" id="PF18719">
    <property type="entry name" value="ArlS_N"/>
    <property type="match status" value="1"/>
</dbReference>
<evidence type="ECO:0000256" key="7">
    <source>
        <dbReference type="ARBA" id="ARBA00022679"/>
    </source>
</evidence>
<dbReference type="SMART" id="SM00304">
    <property type="entry name" value="HAMP"/>
    <property type="match status" value="1"/>
</dbReference>
<dbReference type="SMART" id="SM00388">
    <property type="entry name" value="HisKA"/>
    <property type="match status" value="1"/>
</dbReference>
<evidence type="ECO:0000313" key="19">
    <source>
        <dbReference type="Proteomes" id="UP000830167"/>
    </source>
</evidence>
<evidence type="ECO:0000256" key="11">
    <source>
        <dbReference type="ARBA" id="ARBA00022840"/>
    </source>
</evidence>
<evidence type="ECO:0000256" key="9">
    <source>
        <dbReference type="ARBA" id="ARBA00022741"/>
    </source>
</evidence>